<sequence>MLRQAAIQWNLIFMWRQARSCQEKVSRRCTKDRGSPSLRKGNCFIPHPKLTPFPEINEMLAQLVLGILRVLDQDVVGVYVHGSLALGDFNRETSDVDFLVATRTELSAEKLPALEQMHAELRDQGFKWACNMEGSYISQKLLKRYDPERCWHPALRCDGSFGVDGHGSDWIIQRAILREYGLTLHGPAPDILIDPVAPAELKKAAQAILTEWWSPLFKDASRLNSSEYQAYAILTMCRCLYTIEEGLVASKPAAAQWVLDTSHGSKWELLIRQALAWRNGDGLNAIDQTLAFVRYTLERAGK</sequence>
<keyword evidence="5" id="KW-1185">Reference proteome</keyword>
<feature type="domain" description="Adenylyltransferase AadA C-terminal" evidence="3">
    <location>
        <begin position="193"/>
        <end position="292"/>
    </location>
</feature>
<dbReference type="CDD" id="cd05403">
    <property type="entry name" value="NT_KNTase_like"/>
    <property type="match status" value="1"/>
</dbReference>
<feature type="domain" description="Polymerase nucleotidyl transferase" evidence="2">
    <location>
        <begin position="67"/>
        <end position="107"/>
    </location>
</feature>
<evidence type="ECO:0000313" key="4">
    <source>
        <dbReference type="EMBL" id="MVQ37416.1"/>
    </source>
</evidence>
<accession>A0ABW9UEI9</accession>
<keyword evidence="1" id="KW-0808">Transferase</keyword>
<evidence type="ECO:0000259" key="2">
    <source>
        <dbReference type="Pfam" id="PF01909"/>
    </source>
</evidence>
<name>A0ABW9UEI9_9BACL</name>
<proteinExistence type="predicted"/>
<evidence type="ECO:0000259" key="3">
    <source>
        <dbReference type="Pfam" id="PF13427"/>
    </source>
</evidence>
<dbReference type="InterPro" id="IPR002934">
    <property type="entry name" value="Polymerase_NTP_transf_dom"/>
</dbReference>
<dbReference type="Gene3D" id="3.30.460.10">
    <property type="entry name" value="Beta Polymerase, domain 2"/>
    <property type="match status" value="1"/>
</dbReference>
<gene>
    <name evidence="4" type="ORF">GON05_22600</name>
</gene>
<reference evidence="4 5" key="1">
    <citation type="submission" date="2019-12" db="EMBL/GenBank/DDBJ databases">
        <authorList>
            <person name="Huq M.A."/>
        </authorList>
    </citation>
    <scope>NUCLEOTIDE SEQUENCE [LARGE SCALE GENOMIC DNA]</scope>
    <source>
        <strain evidence="4 5">MAH-34</strain>
    </source>
</reference>
<evidence type="ECO:0000313" key="5">
    <source>
        <dbReference type="Proteomes" id="UP000467637"/>
    </source>
</evidence>
<comment type="caution">
    <text evidence="4">The sequence shown here is derived from an EMBL/GenBank/DDBJ whole genome shotgun (WGS) entry which is preliminary data.</text>
</comment>
<dbReference type="Pfam" id="PF13427">
    <property type="entry name" value="AadA_C"/>
    <property type="match status" value="1"/>
</dbReference>
<dbReference type="InterPro" id="IPR025184">
    <property type="entry name" value="AadA_C"/>
</dbReference>
<organism evidence="4 5">
    <name type="scientific">Paenibacillus anseongense</name>
    <dbReference type="NCBI Taxonomy" id="2682845"/>
    <lineage>
        <taxon>Bacteria</taxon>
        <taxon>Bacillati</taxon>
        <taxon>Bacillota</taxon>
        <taxon>Bacilli</taxon>
        <taxon>Bacillales</taxon>
        <taxon>Paenibacillaceae</taxon>
        <taxon>Paenibacillus</taxon>
    </lineage>
</organism>
<dbReference type="EMBL" id="WSEM01000016">
    <property type="protein sequence ID" value="MVQ37416.1"/>
    <property type="molecule type" value="Genomic_DNA"/>
</dbReference>
<dbReference type="InterPro" id="IPR043519">
    <property type="entry name" value="NT_sf"/>
</dbReference>
<protein>
    <submittedName>
        <fullName evidence="4">DUF4111 domain-containing protein</fullName>
    </submittedName>
</protein>
<dbReference type="Proteomes" id="UP000467637">
    <property type="component" value="Unassembled WGS sequence"/>
</dbReference>
<evidence type="ECO:0000256" key="1">
    <source>
        <dbReference type="ARBA" id="ARBA00022679"/>
    </source>
</evidence>
<dbReference type="SUPFAM" id="SSF81301">
    <property type="entry name" value="Nucleotidyltransferase"/>
    <property type="match status" value="1"/>
</dbReference>
<dbReference type="Pfam" id="PF01909">
    <property type="entry name" value="NTP_transf_2"/>
    <property type="match status" value="1"/>
</dbReference>